<dbReference type="EMBL" id="JARK01001341">
    <property type="protein sequence ID" value="EYC30053.1"/>
    <property type="molecule type" value="Genomic_DNA"/>
</dbReference>
<protein>
    <submittedName>
        <fullName evidence="1">Uncharacterized protein</fullName>
    </submittedName>
</protein>
<reference evidence="2" key="1">
    <citation type="journal article" date="2015" name="Nat. Genet.">
        <title>The genome and transcriptome of the zoonotic hookworm Ancylostoma ceylanicum identify infection-specific gene families.</title>
        <authorList>
            <person name="Schwarz E.M."/>
            <person name="Hu Y."/>
            <person name="Antoshechkin I."/>
            <person name="Miller M.M."/>
            <person name="Sternberg P.W."/>
            <person name="Aroian R.V."/>
        </authorList>
    </citation>
    <scope>NUCLEOTIDE SEQUENCE</scope>
    <source>
        <strain evidence="2">HY135</strain>
    </source>
</reference>
<keyword evidence="2" id="KW-1185">Reference proteome</keyword>
<organism evidence="1 2">
    <name type="scientific">Ancylostoma ceylanicum</name>
    <dbReference type="NCBI Taxonomy" id="53326"/>
    <lineage>
        <taxon>Eukaryota</taxon>
        <taxon>Metazoa</taxon>
        <taxon>Ecdysozoa</taxon>
        <taxon>Nematoda</taxon>
        <taxon>Chromadorea</taxon>
        <taxon>Rhabditida</taxon>
        <taxon>Rhabditina</taxon>
        <taxon>Rhabditomorpha</taxon>
        <taxon>Strongyloidea</taxon>
        <taxon>Ancylostomatidae</taxon>
        <taxon>Ancylostomatinae</taxon>
        <taxon>Ancylostoma</taxon>
    </lineage>
</organism>
<dbReference type="AlphaFoldDB" id="A0A016VTK8"/>
<dbReference type="Proteomes" id="UP000024635">
    <property type="component" value="Unassembled WGS sequence"/>
</dbReference>
<evidence type="ECO:0000313" key="2">
    <source>
        <dbReference type="Proteomes" id="UP000024635"/>
    </source>
</evidence>
<comment type="caution">
    <text evidence="1">The sequence shown here is derived from an EMBL/GenBank/DDBJ whole genome shotgun (WGS) entry which is preliminary data.</text>
</comment>
<accession>A0A016VTK8</accession>
<proteinExistence type="predicted"/>
<sequence>MSFTIDPLNLNVITSRHVVVIRRTRSFNAIQRYSTNIMKSPVKQVVQFHFLPSFVFSRQLLPLFTSDTYEQENLASGQTLRRTVEHVFNKLTHIGESATPSITKWRGTRLSDKGTRLDHLRQDLICLHEIVEGAERALEMDLGTEFRANISLISGAFSLKLWQMPV</sequence>
<gene>
    <name evidence="1" type="primary">Acey_s0005.g2421</name>
    <name evidence="1" type="ORF">Y032_0005g2421</name>
</gene>
<evidence type="ECO:0000313" key="1">
    <source>
        <dbReference type="EMBL" id="EYC30053.1"/>
    </source>
</evidence>
<name>A0A016VTK8_9BILA</name>